<keyword evidence="3 6" id="KW-0256">Endoplasmic reticulum</keyword>
<comment type="function">
    <text evidence="6">Catalyzes several different glutathione-dependent reactions. Catalyzes the glutathione-dependent reduction of lipid hydroperoxides, such as 5-HPETE. Has glutathione transferase activity, toward xenobiotic electrophiles, such as 1-chloro-2, 4-dinitrobenzene (CDNB). Catalyzes also the conjugation of leukotriene A4 with reduced glutathione to form leukotriene C4 (LTC4). Involved in oxidative DNA damage induced by ER stress and anticancer agents by activating LTC4 biosynthetic machinery in nonimmune cells.</text>
</comment>
<evidence type="ECO:0000256" key="6">
    <source>
        <dbReference type="RuleBase" id="RU369123"/>
    </source>
</evidence>
<proteinExistence type="inferred from homology"/>
<protein>
    <recommendedName>
        <fullName evidence="6">Microsomal glutathione S-transferase 2</fullName>
        <shortName evidence="6">Microsomal GST-2</shortName>
        <shortName evidence="6">Microsomal GST-II</shortName>
        <ecNumber evidence="6">1.11.1.-</ecNumber>
        <ecNumber evidence="6">2.5.1.18</ecNumber>
        <ecNumber evidence="6">4.4.1.20</ecNumber>
    </recommendedName>
    <alternativeName>
        <fullName evidence="6">Glutathione peroxidase MGST2</fullName>
    </alternativeName>
    <alternativeName>
        <fullName evidence="6">Leukotriene C4 synthase MGST2</fullName>
    </alternativeName>
    <alternativeName>
        <fullName evidence="6">Microsomal glutathione S-transferase II</fullName>
    </alternativeName>
</protein>
<evidence type="ECO:0000256" key="5">
    <source>
        <dbReference type="ARBA" id="ARBA00023136"/>
    </source>
</evidence>
<keyword evidence="8" id="KW-1185">Reference proteome</keyword>
<dbReference type="InterPro" id="IPR001129">
    <property type="entry name" value="Membr-assoc_MAPEG"/>
</dbReference>
<dbReference type="EC" id="2.5.1.18" evidence="6"/>
<keyword evidence="5 6" id="KW-0472">Membrane</keyword>
<accession>A0ABM3WER0</accession>
<organism evidence="8 9">
    <name type="scientific">Erinaceus europaeus</name>
    <name type="common">Western European hedgehog</name>
    <dbReference type="NCBI Taxonomy" id="9365"/>
    <lineage>
        <taxon>Eukaryota</taxon>
        <taxon>Metazoa</taxon>
        <taxon>Chordata</taxon>
        <taxon>Craniata</taxon>
        <taxon>Vertebrata</taxon>
        <taxon>Euteleostomi</taxon>
        <taxon>Mammalia</taxon>
        <taxon>Eutheria</taxon>
        <taxon>Laurasiatheria</taxon>
        <taxon>Eulipotyphla</taxon>
        <taxon>Erinaceidae</taxon>
        <taxon>Erinaceinae</taxon>
        <taxon>Erinaceus</taxon>
    </lineage>
</organism>
<keyword evidence="6" id="KW-0808">Transferase</keyword>
<dbReference type="InterPro" id="IPR001446">
    <property type="entry name" value="5_LipOase_AP"/>
</dbReference>
<keyword evidence="1 6" id="KW-0812">Transmembrane</keyword>
<comment type="catalytic activity">
    <reaction evidence="6">
        <text>1-chloro-2,4-dinitrobenzene + glutathione = 2,4-dinitrophenyl-S-glutathione + chloride + H(+)</text>
        <dbReference type="Rhea" id="RHEA:51220"/>
        <dbReference type="ChEBI" id="CHEBI:15378"/>
        <dbReference type="ChEBI" id="CHEBI:17996"/>
        <dbReference type="ChEBI" id="CHEBI:34718"/>
        <dbReference type="ChEBI" id="CHEBI:57925"/>
        <dbReference type="ChEBI" id="CHEBI:133977"/>
        <dbReference type="EC" id="2.5.1.18"/>
    </reaction>
</comment>
<comment type="similarity">
    <text evidence="6">Belongs to the MAPEG family.</text>
</comment>
<dbReference type="Pfam" id="PF01124">
    <property type="entry name" value="MAPEG"/>
    <property type="match status" value="1"/>
</dbReference>
<reference evidence="9" key="1">
    <citation type="submission" date="2025-08" db="UniProtKB">
        <authorList>
            <consortium name="RefSeq"/>
        </authorList>
    </citation>
    <scope>IDENTIFICATION</scope>
</reference>
<feature type="transmembrane region" description="Helical" evidence="6">
    <location>
        <begin position="70"/>
        <end position="89"/>
    </location>
</feature>
<sequence>MAAHPVLLAALSLLSVCQQGYFAVQVGKARRQYKVTPPAISGPPEFERLFRAQQNCVEFYPLFLVTLWMAGWYFNQVSAACLGLVYIYARYQYFWGYSEDAKKRLFGFRLGLGALAFLTVLGALGVANSFLDEYLDFSLVKELRRRT</sequence>
<keyword evidence="4 6" id="KW-1133">Transmembrane helix</keyword>
<feature type="transmembrane region" description="Helical" evidence="6">
    <location>
        <begin position="110"/>
        <end position="131"/>
    </location>
</feature>
<comment type="catalytic activity">
    <reaction evidence="6">
        <text>(5S)-hydroperoxy-(6E,8Z,11Z,14Z)-eicosatetraenoate + 2 glutathione = (5S)-hydroxy-(6E,8Z,11Z,14Z)-eicosatetraenoate + glutathione disulfide + H2O</text>
        <dbReference type="Rhea" id="RHEA:48620"/>
        <dbReference type="ChEBI" id="CHEBI:15377"/>
        <dbReference type="ChEBI" id="CHEBI:57450"/>
        <dbReference type="ChEBI" id="CHEBI:57925"/>
        <dbReference type="ChEBI" id="CHEBI:58297"/>
        <dbReference type="ChEBI" id="CHEBI:90632"/>
    </reaction>
</comment>
<comment type="subcellular location">
    <subcellularLocation>
        <location evidence="6">Endoplasmic reticulum membrane</location>
        <topology evidence="6">Multi-pass membrane protein</topology>
    </subcellularLocation>
    <subcellularLocation>
        <location evidence="6">Microsome membrane</location>
        <topology evidence="6">Multi-pass membrane protein</topology>
    </subcellularLocation>
</comment>
<feature type="chain" id="PRO_5047160857" description="Microsomal glutathione S-transferase 2" evidence="7">
    <location>
        <begin position="20"/>
        <end position="147"/>
    </location>
</feature>
<feature type="signal peptide" evidence="7">
    <location>
        <begin position="1"/>
        <end position="19"/>
    </location>
</feature>
<evidence type="ECO:0000256" key="1">
    <source>
        <dbReference type="ARBA" id="ARBA00022692"/>
    </source>
</evidence>
<comment type="subunit">
    <text evidence="6">Homotrimer.</text>
</comment>
<evidence type="ECO:0000256" key="7">
    <source>
        <dbReference type="SAM" id="SignalP"/>
    </source>
</evidence>
<evidence type="ECO:0000313" key="8">
    <source>
        <dbReference type="Proteomes" id="UP001652624"/>
    </source>
</evidence>
<dbReference type="Proteomes" id="UP001652624">
    <property type="component" value="Chromosome 19"/>
</dbReference>
<evidence type="ECO:0000313" key="9">
    <source>
        <dbReference type="RefSeq" id="XP_060035059.1"/>
    </source>
</evidence>
<dbReference type="PANTHER" id="PTHR10250">
    <property type="entry name" value="MICROSOMAL GLUTATHIONE S-TRANSFERASE"/>
    <property type="match status" value="1"/>
</dbReference>
<dbReference type="PANTHER" id="PTHR10250:SF13">
    <property type="entry name" value="MICROSOMAL GLUTATHIONE S-TRANSFERASE 2"/>
    <property type="match status" value="1"/>
</dbReference>
<dbReference type="EC" id="1.11.1.-" evidence="6"/>
<dbReference type="RefSeq" id="XP_060035059.1">
    <property type="nucleotide sequence ID" value="XM_060179076.1"/>
</dbReference>
<evidence type="ECO:0000256" key="4">
    <source>
        <dbReference type="ARBA" id="ARBA00022989"/>
    </source>
</evidence>
<keyword evidence="7" id="KW-0732">Signal</keyword>
<evidence type="ECO:0000256" key="2">
    <source>
        <dbReference type="ARBA" id="ARBA00022751"/>
    </source>
</evidence>
<dbReference type="GeneID" id="103114140"/>
<dbReference type="InterPro" id="IPR023352">
    <property type="entry name" value="MAPEG-like_dom_sf"/>
</dbReference>
<dbReference type="EC" id="4.4.1.20" evidence="6"/>
<keyword evidence="6" id="KW-0443">Lipid metabolism</keyword>
<keyword evidence="6" id="KW-0560">Oxidoreductase</keyword>
<dbReference type="Gene3D" id="1.20.120.550">
    <property type="entry name" value="Membrane associated eicosanoid/glutathione metabolism-like domain"/>
    <property type="match status" value="1"/>
</dbReference>
<keyword evidence="2 6" id="KW-0434">Leukotriene biosynthesis</keyword>
<gene>
    <name evidence="9" type="primary">MGST2</name>
</gene>
<dbReference type="SUPFAM" id="SSF161084">
    <property type="entry name" value="MAPEG domain-like"/>
    <property type="match status" value="1"/>
</dbReference>
<keyword evidence="6" id="KW-0492">Microsome</keyword>
<dbReference type="PRINTS" id="PR00488">
    <property type="entry name" value="5LPOXGNASEAP"/>
</dbReference>
<dbReference type="InterPro" id="IPR050997">
    <property type="entry name" value="MAPEG"/>
</dbReference>
<name>A0ABM3WER0_ERIEU</name>
<comment type="caution">
    <text evidence="6">Lacks conserved residue(s) required for the propagation of feature annotation.</text>
</comment>
<evidence type="ECO:0000256" key="3">
    <source>
        <dbReference type="ARBA" id="ARBA00022824"/>
    </source>
</evidence>
<keyword evidence="6" id="KW-0456">Lyase</keyword>
<comment type="catalytic activity">
    <reaction evidence="6">
        <text>leukotriene C4 = leukotriene A4 + glutathione</text>
        <dbReference type="Rhea" id="RHEA:17617"/>
        <dbReference type="ChEBI" id="CHEBI:57463"/>
        <dbReference type="ChEBI" id="CHEBI:57925"/>
        <dbReference type="ChEBI" id="CHEBI:57973"/>
        <dbReference type="EC" id="4.4.1.20"/>
    </reaction>
</comment>
<comment type="catalytic activity">
    <reaction evidence="6">
        <text>RX + glutathione = an S-substituted glutathione + a halide anion + H(+)</text>
        <dbReference type="Rhea" id="RHEA:16437"/>
        <dbReference type="ChEBI" id="CHEBI:15378"/>
        <dbReference type="ChEBI" id="CHEBI:16042"/>
        <dbReference type="ChEBI" id="CHEBI:17792"/>
        <dbReference type="ChEBI" id="CHEBI:57925"/>
        <dbReference type="ChEBI" id="CHEBI:90779"/>
        <dbReference type="EC" id="2.5.1.18"/>
    </reaction>
</comment>